<feature type="chain" id="PRO_5047391100" description="EF-hand domain-containing protein" evidence="2">
    <location>
        <begin position="22"/>
        <end position="184"/>
    </location>
</feature>
<dbReference type="Gene3D" id="1.10.238.10">
    <property type="entry name" value="EF-hand"/>
    <property type="match status" value="1"/>
</dbReference>
<evidence type="ECO:0000313" key="4">
    <source>
        <dbReference type="EMBL" id="WAR08512.1"/>
    </source>
</evidence>
<name>A0ABY7EER0_MYAAR</name>
<sequence>MGFKYLLVLVLLFVLLNPTECWSLRKKLRKLKKSIKKSVNKVGSGIKNAVKKVGGAIKKAGCKVLFGVVCPAGVGAAGTALGAGSGGTAGLVVGAAVVLGVKACHVENGVALLAFSDEYRDYDMNDDKRIEYEEFVFTVMRTVGLSEPMELREPFNFADVNGDGELNRKEFNGAPFLFARKYRF</sequence>
<accession>A0ABY7EER0</accession>
<keyword evidence="5" id="KW-1185">Reference proteome</keyword>
<evidence type="ECO:0000259" key="3">
    <source>
        <dbReference type="PROSITE" id="PS50222"/>
    </source>
</evidence>
<keyword evidence="1" id="KW-0106">Calcium</keyword>
<evidence type="ECO:0000256" key="1">
    <source>
        <dbReference type="ARBA" id="ARBA00022837"/>
    </source>
</evidence>
<feature type="domain" description="EF-hand" evidence="3">
    <location>
        <begin position="146"/>
        <end position="181"/>
    </location>
</feature>
<evidence type="ECO:0000256" key="2">
    <source>
        <dbReference type="SAM" id="SignalP"/>
    </source>
</evidence>
<proteinExistence type="predicted"/>
<dbReference type="Proteomes" id="UP001164746">
    <property type="component" value="Chromosome 6"/>
</dbReference>
<dbReference type="PROSITE" id="PS00018">
    <property type="entry name" value="EF_HAND_1"/>
    <property type="match status" value="2"/>
</dbReference>
<keyword evidence="2" id="KW-0732">Signal</keyword>
<dbReference type="InterPro" id="IPR011992">
    <property type="entry name" value="EF-hand-dom_pair"/>
</dbReference>
<dbReference type="InterPro" id="IPR002048">
    <property type="entry name" value="EF_hand_dom"/>
</dbReference>
<feature type="signal peptide" evidence="2">
    <location>
        <begin position="1"/>
        <end position="21"/>
    </location>
</feature>
<dbReference type="PROSITE" id="PS50222">
    <property type="entry name" value="EF_HAND_2"/>
    <property type="match status" value="1"/>
</dbReference>
<organism evidence="4 5">
    <name type="scientific">Mya arenaria</name>
    <name type="common">Soft-shell clam</name>
    <dbReference type="NCBI Taxonomy" id="6604"/>
    <lineage>
        <taxon>Eukaryota</taxon>
        <taxon>Metazoa</taxon>
        <taxon>Spiralia</taxon>
        <taxon>Lophotrochozoa</taxon>
        <taxon>Mollusca</taxon>
        <taxon>Bivalvia</taxon>
        <taxon>Autobranchia</taxon>
        <taxon>Heteroconchia</taxon>
        <taxon>Euheterodonta</taxon>
        <taxon>Imparidentia</taxon>
        <taxon>Neoheterodontei</taxon>
        <taxon>Myida</taxon>
        <taxon>Myoidea</taxon>
        <taxon>Myidae</taxon>
        <taxon>Mya</taxon>
    </lineage>
</organism>
<reference evidence="4" key="1">
    <citation type="submission" date="2022-11" db="EMBL/GenBank/DDBJ databases">
        <title>Centuries of genome instability and evolution in soft-shell clam transmissible cancer (bioRxiv).</title>
        <authorList>
            <person name="Hart S.F.M."/>
            <person name="Yonemitsu M.A."/>
            <person name="Giersch R.M."/>
            <person name="Beal B.F."/>
            <person name="Arriagada G."/>
            <person name="Davis B.W."/>
            <person name="Ostrander E.A."/>
            <person name="Goff S.P."/>
            <person name="Metzger M.J."/>
        </authorList>
    </citation>
    <scope>NUCLEOTIDE SEQUENCE</scope>
    <source>
        <strain evidence="4">MELC-2E11</strain>
        <tissue evidence="4">Siphon/mantle</tissue>
    </source>
</reference>
<gene>
    <name evidence="4" type="ORF">MAR_018470</name>
</gene>
<dbReference type="EMBL" id="CP111017">
    <property type="protein sequence ID" value="WAR08512.1"/>
    <property type="molecule type" value="Genomic_DNA"/>
</dbReference>
<dbReference type="CDD" id="cd00051">
    <property type="entry name" value="EFh"/>
    <property type="match status" value="1"/>
</dbReference>
<protein>
    <recommendedName>
        <fullName evidence="3">EF-hand domain-containing protein</fullName>
    </recommendedName>
</protein>
<dbReference type="SUPFAM" id="SSF47473">
    <property type="entry name" value="EF-hand"/>
    <property type="match status" value="1"/>
</dbReference>
<dbReference type="InterPro" id="IPR018247">
    <property type="entry name" value="EF_Hand_1_Ca_BS"/>
</dbReference>
<evidence type="ECO:0000313" key="5">
    <source>
        <dbReference type="Proteomes" id="UP001164746"/>
    </source>
</evidence>